<dbReference type="KEGG" id="plue:EWM63_13285"/>
<feature type="transmembrane region" description="Helical" evidence="1">
    <location>
        <begin position="133"/>
        <end position="151"/>
    </location>
</feature>
<name>A0A4P6KY30_9BURK</name>
<keyword evidence="1" id="KW-0812">Transmembrane</keyword>
<protein>
    <recommendedName>
        <fullName evidence="4">DUF1440 domain-containing protein</fullName>
    </recommendedName>
</protein>
<sequence length="159" mass="16887">MDNWKQVIIKGMMPGALASLASTGALALRSKQETGSPYAGANAISHVVWGDRAFVNDEPTWKYTLTGYAIHHASSHFWASIFEQAAGKVFDKPGVASKLASAAAASAVACFVDYKLTPERLQPGFDVRLSKRSLALVYGAFAIGLAAGALFNHRQGKSS</sequence>
<organism evidence="2 3">
    <name type="scientific">Pseudoduganella lutea</name>
    <dbReference type="NCBI Taxonomy" id="321985"/>
    <lineage>
        <taxon>Bacteria</taxon>
        <taxon>Pseudomonadati</taxon>
        <taxon>Pseudomonadota</taxon>
        <taxon>Betaproteobacteria</taxon>
        <taxon>Burkholderiales</taxon>
        <taxon>Oxalobacteraceae</taxon>
        <taxon>Telluria group</taxon>
        <taxon>Pseudoduganella</taxon>
    </lineage>
</organism>
<dbReference type="AlphaFoldDB" id="A0A4P6KY30"/>
<keyword evidence="1" id="KW-0472">Membrane</keyword>
<reference evidence="2 3" key="1">
    <citation type="submission" date="2019-02" db="EMBL/GenBank/DDBJ databases">
        <title>Draft Genome Sequences of Six Type Strains of the Genus Massilia.</title>
        <authorList>
            <person name="Miess H."/>
            <person name="Frediansyhah A."/>
            <person name="Gross H."/>
        </authorList>
    </citation>
    <scope>NUCLEOTIDE SEQUENCE [LARGE SCALE GENOMIC DNA]</scope>
    <source>
        <strain evidence="2 3">DSM 17473</strain>
    </source>
</reference>
<accession>A0A4P6KY30</accession>
<dbReference type="OrthoDB" id="288267at2"/>
<dbReference type="EMBL" id="CP035913">
    <property type="protein sequence ID" value="QBE63837.1"/>
    <property type="molecule type" value="Genomic_DNA"/>
</dbReference>
<evidence type="ECO:0000256" key="1">
    <source>
        <dbReference type="SAM" id="Phobius"/>
    </source>
</evidence>
<dbReference type="Proteomes" id="UP000290637">
    <property type="component" value="Chromosome"/>
</dbReference>
<evidence type="ECO:0000313" key="2">
    <source>
        <dbReference type="EMBL" id="QBE63837.1"/>
    </source>
</evidence>
<evidence type="ECO:0008006" key="4">
    <source>
        <dbReference type="Google" id="ProtNLM"/>
    </source>
</evidence>
<gene>
    <name evidence="2" type="ORF">EWM63_13285</name>
</gene>
<evidence type="ECO:0000313" key="3">
    <source>
        <dbReference type="Proteomes" id="UP000290637"/>
    </source>
</evidence>
<dbReference type="RefSeq" id="WP_130186958.1">
    <property type="nucleotide sequence ID" value="NZ_CP035913.1"/>
</dbReference>
<proteinExistence type="predicted"/>
<keyword evidence="1" id="KW-1133">Transmembrane helix</keyword>
<keyword evidence="3" id="KW-1185">Reference proteome</keyword>